<gene>
    <name evidence="1" type="ORF">UFOPK4293_00885</name>
</gene>
<protein>
    <submittedName>
        <fullName evidence="1">Unannotated protein</fullName>
    </submittedName>
</protein>
<dbReference type="EMBL" id="CAFBQH010000047">
    <property type="protein sequence ID" value="CAB5050025.1"/>
    <property type="molecule type" value="Genomic_DNA"/>
</dbReference>
<dbReference type="SUPFAM" id="SSF89957">
    <property type="entry name" value="MTH1187/YkoF-like"/>
    <property type="match status" value="1"/>
</dbReference>
<evidence type="ECO:0000313" key="1">
    <source>
        <dbReference type="EMBL" id="CAB5050025.1"/>
    </source>
</evidence>
<proteinExistence type="predicted"/>
<name>A0A6J7T8Y9_9ZZZZ</name>
<dbReference type="InterPro" id="IPR029756">
    <property type="entry name" value="MTH1187/YkoF-like"/>
</dbReference>
<reference evidence="1" key="1">
    <citation type="submission" date="2020-05" db="EMBL/GenBank/DDBJ databases">
        <authorList>
            <person name="Chiriac C."/>
            <person name="Salcher M."/>
            <person name="Ghai R."/>
            <person name="Kavagutti S V."/>
        </authorList>
    </citation>
    <scope>NUCLEOTIDE SEQUENCE</scope>
</reference>
<dbReference type="AlphaFoldDB" id="A0A6J7T8Y9"/>
<sequence length="80" mass="8416">MSEKIMVEFTIEPFTDGTPGHHVTRAIAAVESLGVTVHVGPFGSSFVAETELAGEAIAVLSRMAYDNGATHITIDTEKVG</sequence>
<dbReference type="Gene3D" id="3.30.70.930">
    <property type="match status" value="1"/>
</dbReference>
<accession>A0A6J7T8Y9</accession>
<organism evidence="1">
    <name type="scientific">freshwater metagenome</name>
    <dbReference type="NCBI Taxonomy" id="449393"/>
    <lineage>
        <taxon>unclassified sequences</taxon>
        <taxon>metagenomes</taxon>
        <taxon>ecological metagenomes</taxon>
    </lineage>
</organism>